<keyword evidence="1" id="KW-1133">Transmembrane helix</keyword>
<reference evidence="2 3" key="1">
    <citation type="submission" date="2019-02" db="EMBL/GenBank/DDBJ databases">
        <title>Deep-cultivation of Planctomycetes and their phenomic and genomic characterization uncovers novel biology.</title>
        <authorList>
            <person name="Wiegand S."/>
            <person name="Jogler M."/>
            <person name="Boedeker C."/>
            <person name="Pinto D."/>
            <person name="Vollmers J."/>
            <person name="Rivas-Marin E."/>
            <person name="Kohn T."/>
            <person name="Peeters S.H."/>
            <person name="Heuer A."/>
            <person name="Rast P."/>
            <person name="Oberbeckmann S."/>
            <person name="Bunk B."/>
            <person name="Jeske O."/>
            <person name="Meyerdierks A."/>
            <person name="Storesund J.E."/>
            <person name="Kallscheuer N."/>
            <person name="Luecker S."/>
            <person name="Lage O.M."/>
            <person name="Pohl T."/>
            <person name="Merkel B.J."/>
            <person name="Hornburger P."/>
            <person name="Mueller R.-W."/>
            <person name="Bruemmer F."/>
            <person name="Labrenz M."/>
            <person name="Spormann A.M."/>
            <person name="Op den Camp H."/>
            <person name="Overmann J."/>
            <person name="Amann R."/>
            <person name="Jetten M.S.M."/>
            <person name="Mascher T."/>
            <person name="Medema M.H."/>
            <person name="Devos D.P."/>
            <person name="Kaster A.-K."/>
            <person name="Ovreas L."/>
            <person name="Rohde M."/>
            <person name="Galperin M.Y."/>
            <person name="Jogler C."/>
        </authorList>
    </citation>
    <scope>NUCLEOTIDE SEQUENCE [LARGE SCALE GENOMIC DNA]</scope>
    <source>
        <strain evidence="2 3">CA12</strain>
    </source>
</reference>
<organism evidence="2 3">
    <name type="scientific">Alienimonas californiensis</name>
    <dbReference type="NCBI Taxonomy" id="2527989"/>
    <lineage>
        <taxon>Bacteria</taxon>
        <taxon>Pseudomonadati</taxon>
        <taxon>Planctomycetota</taxon>
        <taxon>Planctomycetia</taxon>
        <taxon>Planctomycetales</taxon>
        <taxon>Planctomycetaceae</taxon>
        <taxon>Alienimonas</taxon>
    </lineage>
</organism>
<dbReference type="Proteomes" id="UP000318741">
    <property type="component" value="Chromosome"/>
</dbReference>
<feature type="transmembrane region" description="Helical" evidence="1">
    <location>
        <begin position="12"/>
        <end position="31"/>
    </location>
</feature>
<dbReference type="AlphaFoldDB" id="A0A517P6A9"/>
<feature type="transmembrane region" description="Helical" evidence="1">
    <location>
        <begin position="43"/>
        <end position="63"/>
    </location>
</feature>
<evidence type="ECO:0000313" key="2">
    <source>
        <dbReference type="EMBL" id="QDT14920.1"/>
    </source>
</evidence>
<evidence type="ECO:0000256" key="1">
    <source>
        <dbReference type="SAM" id="Phobius"/>
    </source>
</evidence>
<sequence length="67" mass="7238">MASPTNARRMILLAWALAAVAALLAILDLVLPPEAKVFGGQTVMDVLFLICAALVGFLGWDAWRDIR</sequence>
<keyword evidence="3" id="KW-1185">Reference proteome</keyword>
<protein>
    <submittedName>
        <fullName evidence="2">Uncharacterized protein</fullName>
    </submittedName>
</protein>
<evidence type="ECO:0000313" key="3">
    <source>
        <dbReference type="Proteomes" id="UP000318741"/>
    </source>
</evidence>
<dbReference type="KEGG" id="acaf:CA12_10000"/>
<name>A0A517P6A9_9PLAN</name>
<keyword evidence="1" id="KW-0472">Membrane</keyword>
<proteinExistence type="predicted"/>
<dbReference type="EMBL" id="CP036265">
    <property type="protein sequence ID" value="QDT14920.1"/>
    <property type="molecule type" value="Genomic_DNA"/>
</dbReference>
<gene>
    <name evidence="2" type="ORF">CA12_10000</name>
</gene>
<accession>A0A517P6A9</accession>
<keyword evidence="1" id="KW-0812">Transmembrane</keyword>